<keyword evidence="1" id="KW-0472">Membrane</keyword>
<dbReference type="EMBL" id="AP023420">
    <property type="protein sequence ID" value="BCK84038.1"/>
    <property type="molecule type" value="Genomic_DNA"/>
</dbReference>
<keyword evidence="3" id="KW-1185">Reference proteome</keyword>
<keyword evidence="1" id="KW-0812">Transmembrane</keyword>
<dbReference type="PANTHER" id="PTHR39174">
    <property type="entry name" value="INNER MEMBRANE PROTEIN-RELATED"/>
    <property type="match status" value="1"/>
</dbReference>
<accession>A0A810Q6X4</accession>
<protein>
    <recommendedName>
        <fullName evidence="4">DUF997 family protein</fullName>
    </recommendedName>
</protein>
<organism evidence="2 3">
    <name type="scientific">Pusillibacter faecalis</name>
    <dbReference type="NCBI Taxonomy" id="2714358"/>
    <lineage>
        <taxon>Bacteria</taxon>
        <taxon>Bacillati</taxon>
        <taxon>Bacillota</taxon>
        <taxon>Clostridia</taxon>
        <taxon>Eubacteriales</taxon>
        <taxon>Oscillospiraceae</taxon>
        <taxon>Pusillibacter</taxon>
    </lineage>
</organism>
<sequence>MANSENRQMTYAEKHQQIKKEAKWTMVLFAICFVWWCVTGWGLGDVKIYFWHLPLWFWLCIIGTYVIGCVGTIILIKKVFVNFDLGEDDADLVESKVEGGSAK</sequence>
<keyword evidence="1" id="KW-1133">Transmembrane helix</keyword>
<feature type="transmembrane region" description="Helical" evidence="1">
    <location>
        <begin position="24"/>
        <end position="43"/>
    </location>
</feature>
<evidence type="ECO:0000313" key="2">
    <source>
        <dbReference type="EMBL" id="BCK84038.1"/>
    </source>
</evidence>
<proteinExistence type="predicted"/>
<evidence type="ECO:0000256" key="1">
    <source>
        <dbReference type="SAM" id="Phobius"/>
    </source>
</evidence>
<dbReference type="PANTHER" id="PTHR39174:SF1">
    <property type="entry name" value="INNER MEMBRANE PROTEIN"/>
    <property type="match status" value="1"/>
</dbReference>
<evidence type="ECO:0000313" key="3">
    <source>
        <dbReference type="Proteomes" id="UP000679848"/>
    </source>
</evidence>
<dbReference type="KEGG" id="pfaa:MM59RIKEN_13570"/>
<evidence type="ECO:0008006" key="4">
    <source>
        <dbReference type="Google" id="ProtNLM"/>
    </source>
</evidence>
<dbReference type="AlphaFoldDB" id="A0A810Q6X4"/>
<dbReference type="Pfam" id="PF06196">
    <property type="entry name" value="DUF997"/>
    <property type="match status" value="1"/>
</dbReference>
<gene>
    <name evidence="2" type="ORF">MM59RIKEN_13570</name>
</gene>
<name>A0A810Q6X4_9FIRM</name>
<dbReference type="InterPro" id="IPR010398">
    <property type="entry name" value="DUF997"/>
</dbReference>
<feature type="transmembrane region" description="Helical" evidence="1">
    <location>
        <begin position="55"/>
        <end position="76"/>
    </location>
</feature>
<dbReference type="RefSeq" id="WP_213542972.1">
    <property type="nucleotide sequence ID" value="NZ_AP023420.1"/>
</dbReference>
<reference evidence="2" key="1">
    <citation type="submission" date="2020-09" db="EMBL/GenBank/DDBJ databases">
        <title>New species isolated from human feces.</title>
        <authorList>
            <person name="Kitahara M."/>
            <person name="Shigeno Y."/>
            <person name="Shime M."/>
            <person name="Matsumoto Y."/>
            <person name="Nakamura S."/>
            <person name="Motooka D."/>
            <person name="Fukuoka S."/>
            <person name="Nishikawa H."/>
            <person name="Benno Y."/>
        </authorList>
    </citation>
    <scope>NUCLEOTIDE SEQUENCE</scope>
    <source>
        <strain evidence="2">MM59</strain>
    </source>
</reference>
<dbReference type="Proteomes" id="UP000679848">
    <property type="component" value="Chromosome"/>
</dbReference>